<dbReference type="Proteomes" id="UP001234297">
    <property type="component" value="Chromosome 7"/>
</dbReference>
<gene>
    <name evidence="1" type="ORF">MRB53_025113</name>
</gene>
<reference evidence="1 2" key="1">
    <citation type="journal article" date="2022" name="Hortic Res">
        <title>A haplotype resolved chromosomal level avocado genome allows analysis of novel avocado genes.</title>
        <authorList>
            <person name="Nath O."/>
            <person name="Fletcher S.J."/>
            <person name="Hayward A."/>
            <person name="Shaw L.M."/>
            <person name="Masouleh A.K."/>
            <person name="Furtado A."/>
            <person name="Henry R.J."/>
            <person name="Mitter N."/>
        </authorList>
    </citation>
    <scope>NUCLEOTIDE SEQUENCE [LARGE SCALE GENOMIC DNA]</scope>
    <source>
        <strain evidence="2">cv. Hass</strain>
    </source>
</reference>
<organism evidence="1 2">
    <name type="scientific">Persea americana</name>
    <name type="common">Avocado</name>
    <dbReference type="NCBI Taxonomy" id="3435"/>
    <lineage>
        <taxon>Eukaryota</taxon>
        <taxon>Viridiplantae</taxon>
        <taxon>Streptophyta</taxon>
        <taxon>Embryophyta</taxon>
        <taxon>Tracheophyta</taxon>
        <taxon>Spermatophyta</taxon>
        <taxon>Magnoliopsida</taxon>
        <taxon>Magnoliidae</taxon>
        <taxon>Laurales</taxon>
        <taxon>Lauraceae</taxon>
        <taxon>Persea</taxon>
    </lineage>
</organism>
<protein>
    <submittedName>
        <fullName evidence="1">Uncharacterized protein</fullName>
    </submittedName>
</protein>
<accession>A0ACC2LEV5</accession>
<evidence type="ECO:0000313" key="2">
    <source>
        <dbReference type="Proteomes" id="UP001234297"/>
    </source>
</evidence>
<name>A0ACC2LEV5_PERAE</name>
<comment type="caution">
    <text evidence="1">The sequence shown here is derived from an EMBL/GenBank/DDBJ whole genome shotgun (WGS) entry which is preliminary data.</text>
</comment>
<evidence type="ECO:0000313" key="1">
    <source>
        <dbReference type="EMBL" id="KAJ8631790.1"/>
    </source>
</evidence>
<keyword evidence="2" id="KW-1185">Reference proteome</keyword>
<dbReference type="EMBL" id="CM056815">
    <property type="protein sequence ID" value="KAJ8631790.1"/>
    <property type="molecule type" value="Genomic_DNA"/>
</dbReference>
<proteinExistence type="predicted"/>
<sequence>MAFKENSQSSSFDTKNLNPNLCIKIFSLVLISLAFFSLGKFWSESEGSQHIILFNLQSSPSISISLDANKTLHLLSLISNPSLPLNSSSPPFERFGIIDGNGTMRDDFEIGGVDTEPIENWGDENRTVETVGDSVSRVKLSRFPICSERMRNYIPCWENVEGTEKIGSSEKGFGRHCKRLDCLIPAPKDYKTPIPWPQSGDEMVPDISFGNHTRVVLDVGCGVATFGAFLLSRNVTALSIAPKNVHGKQIQFALERGVPAMVASFATHRLLYPSQAFDLIHCSRCQINWTHDDSGEYKLICLALICLALIWCVRVSGEDGIFLLEVNRMLRAGGYFAWAAQPAYKHEERQQQTWQEVMNLTDRICWELVKEEGYIAIWRKPLSNSCYIKRHAGVKPPLCDKDDDPHSVWYDGIIIILQLSVLFIFALQEKTLVRHVDLKPCITRLLENGYGENVTTWPMRLHHPPDRLQSVKMDACIAKEELFKAESKYWDDIIASYVRGYHWRDLKFHNVMDMRAGFGGEFSIAGLLLLIDQQLDAWVMNVVPVSGPNTLPVIYGRGLIGVIHDWCEPFDTYPRSYDLLHAHGLFSSEQKRCNISSIMLEMDRIRRPGGHAYIRDSISIIEEVQEIATAMGWRAAKHYTSEGPYASKRMLRCDKILLRS</sequence>